<evidence type="ECO:0000256" key="1">
    <source>
        <dbReference type="SAM" id="MobiDB-lite"/>
    </source>
</evidence>
<keyword evidence="3" id="KW-1185">Reference proteome</keyword>
<feature type="compositionally biased region" description="Basic and acidic residues" evidence="1">
    <location>
        <begin position="264"/>
        <end position="273"/>
    </location>
</feature>
<comment type="caution">
    <text evidence="2">The sequence shown here is derived from an EMBL/GenBank/DDBJ whole genome shotgun (WGS) entry which is preliminary data.</text>
</comment>
<gene>
    <name evidence="2" type="ORF">AYL99_04313</name>
</gene>
<feature type="region of interest" description="Disordered" evidence="1">
    <location>
        <begin position="264"/>
        <end position="293"/>
    </location>
</feature>
<accession>A0A178ZQM5</accession>
<dbReference type="OrthoDB" id="4151798at2759"/>
<protein>
    <submittedName>
        <fullName evidence="2">Uncharacterized protein</fullName>
    </submittedName>
</protein>
<feature type="compositionally biased region" description="Low complexity" evidence="1">
    <location>
        <begin position="193"/>
        <end position="202"/>
    </location>
</feature>
<dbReference type="EMBL" id="LVYI01000003">
    <property type="protein sequence ID" value="OAP62110.1"/>
    <property type="molecule type" value="Genomic_DNA"/>
</dbReference>
<dbReference type="RefSeq" id="XP_018695477.1">
    <property type="nucleotide sequence ID" value="XM_018835827.1"/>
</dbReference>
<evidence type="ECO:0000313" key="3">
    <source>
        <dbReference type="Proteomes" id="UP000078343"/>
    </source>
</evidence>
<dbReference type="GeneID" id="30008482"/>
<dbReference type="AlphaFoldDB" id="A0A178ZQM5"/>
<dbReference type="Proteomes" id="UP000078343">
    <property type="component" value="Unassembled WGS sequence"/>
</dbReference>
<feature type="region of interest" description="Disordered" evidence="1">
    <location>
        <begin position="171"/>
        <end position="202"/>
    </location>
</feature>
<organism evidence="2 3">
    <name type="scientific">Fonsecaea erecta</name>
    <dbReference type="NCBI Taxonomy" id="1367422"/>
    <lineage>
        <taxon>Eukaryota</taxon>
        <taxon>Fungi</taxon>
        <taxon>Dikarya</taxon>
        <taxon>Ascomycota</taxon>
        <taxon>Pezizomycotina</taxon>
        <taxon>Eurotiomycetes</taxon>
        <taxon>Chaetothyriomycetidae</taxon>
        <taxon>Chaetothyriales</taxon>
        <taxon>Herpotrichiellaceae</taxon>
        <taxon>Fonsecaea</taxon>
    </lineage>
</organism>
<feature type="compositionally biased region" description="Polar residues" evidence="1">
    <location>
        <begin position="183"/>
        <end position="192"/>
    </location>
</feature>
<reference evidence="2 3" key="1">
    <citation type="submission" date="2016-04" db="EMBL/GenBank/DDBJ databases">
        <title>Draft genome of Fonsecaea erecta CBS 125763.</title>
        <authorList>
            <person name="Weiss V.A."/>
            <person name="Vicente V.A."/>
            <person name="Raittz R.T."/>
            <person name="Moreno L.F."/>
            <person name="De Souza E.M."/>
            <person name="Pedrosa F.O."/>
            <person name="Steffens M.B."/>
            <person name="Faoro H."/>
            <person name="Tadra-Sfeir M.Z."/>
            <person name="Najafzadeh M.J."/>
            <person name="Felipe M.S."/>
            <person name="Teixeira M."/>
            <person name="Sun J."/>
            <person name="Xi L."/>
            <person name="Gomes R."/>
            <person name="De Azevedo C.M."/>
            <person name="Salgado C.G."/>
            <person name="Da Silva M.B."/>
            <person name="Nascimento M.F."/>
            <person name="Queiroz-Telles F."/>
            <person name="Attili D.S."/>
            <person name="Gorbushina A."/>
        </authorList>
    </citation>
    <scope>NUCLEOTIDE SEQUENCE [LARGE SCALE GENOMIC DNA]</scope>
    <source>
        <strain evidence="2 3">CBS 125763</strain>
    </source>
</reference>
<evidence type="ECO:0000313" key="2">
    <source>
        <dbReference type="EMBL" id="OAP62110.1"/>
    </source>
</evidence>
<name>A0A178ZQM5_9EURO</name>
<sequence length="293" mass="32625">MPLGLDDDELAASIDMYEFRLTRRTQTIYSLQTQISTKDSSLRPATRPLPRHDLLHARGEGQAAKQSQQLSAVEEEQPSSHFGWPVIDPPASPPPQVNIRHPGEGRVNTVYCNEEIQPRKLTYSTSLPAMPSRPHYCSTSDLQYQYMPARNTRRRGFSYADEFEKELRELDITHVGRPKGRPSTKSSYTRTQSGISSTSSSIPQLHKRGILFWKPNKDVHSPGSTSSTVNMEGDLDDQALATNFDAPPPYTETEKRASRLERLLKHLNGRDSDSVGSDTGGGASQHDSAHRAG</sequence>
<proteinExistence type="predicted"/>